<keyword evidence="2" id="KW-1185">Reference proteome</keyword>
<sequence>MEVMQEVIEINDSSPSPVQNTSPLKPIFCLKNREDINKFEEKEDCFILEFDPYSNSDVLKLPTTVNGDNVDADLSVVYEKGQVACRDYPHPRNTCASFPFDKTPHDKHCEMCYCYICDISAPCLKWTGTVGHCHAFSNEAWDEERRVTRQLTKTV</sequence>
<dbReference type="EMBL" id="PNBA02000013">
    <property type="protein sequence ID" value="KAG6402947.1"/>
    <property type="molecule type" value="Genomic_DNA"/>
</dbReference>
<dbReference type="PANTHER" id="PTHR33443:SF30">
    <property type="entry name" value="SARCOSINE DEHYDROGENASE-2C PROTEIN"/>
    <property type="match status" value="1"/>
</dbReference>
<gene>
    <name evidence="1" type="ORF">SASPL_135162</name>
</gene>
<protein>
    <recommendedName>
        <fullName evidence="3">RPM1 interacting protein 13</fullName>
    </recommendedName>
</protein>
<dbReference type="InterPro" id="IPR053234">
    <property type="entry name" value="RPM1_Interactor"/>
</dbReference>
<reference evidence="1" key="2">
    <citation type="submission" date="2020-08" db="EMBL/GenBank/DDBJ databases">
        <title>Plant Genome Project.</title>
        <authorList>
            <person name="Zhang R.-G."/>
        </authorList>
    </citation>
    <scope>NUCLEOTIDE SEQUENCE</scope>
    <source>
        <strain evidence="1">Huo1</strain>
        <tissue evidence="1">Leaf</tissue>
    </source>
</reference>
<dbReference type="AlphaFoldDB" id="A0A8X8ZFJ0"/>
<evidence type="ECO:0000313" key="2">
    <source>
        <dbReference type="Proteomes" id="UP000298416"/>
    </source>
</evidence>
<comment type="caution">
    <text evidence="1">The sequence shown here is derived from an EMBL/GenBank/DDBJ whole genome shotgun (WGS) entry which is preliminary data.</text>
</comment>
<name>A0A8X8ZFJ0_SALSN</name>
<dbReference type="Proteomes" id="UP000298416">
    <property type="component" value="Unassembled WGS sequence"/>
</dbReference>
<evidence type="ECO:0008006" key="3">
    <source>
        <dbReference type="Google" id="ProtNLM"/>
    </source>
</evidence>
<dbReference type="OrthoDB" id="266020at2759"/>
<accession>A0A8X8ZFJ0</accession>
<organism evidence="1">
    <name type="scientific">Salvia splendens</name>
    <name type="common">Scarlet sage</name>
    <dbReference type="NCBI Taxonomy" id="180675"/>
    <lineage>
        <taxon>Eukaryota</taxon>
        <taxon>Viridiplantae</taxon>
        <taxon>Streptophyta</taxon>
        <taxon>Embryophyta</taxon>
        <taxon>Tracheophyta</taxon>
        <taxon>Spermatophyta</taxon>
        <taxon>Magnoliopsida</taxon>
        <taxon>eudicotyledons</taxon>
        <taxon>Gunneridae</taxon>
        <taxon>Pentapetalae</taxon>
        <taxon>asterids</taxon>
        <taxon>lamiids</taxon>
        <taxon>Lamiales</taxon>
        <taxon>Lamiaceae</taxon>
        <taxon>Nepetoideae</taxon>
        <taxon>Mentheae</taxon>
        <taxon>Salviinae</taxon>
        <taxon>Salvia</taxon>
        <taxon>Salvia subgen. Calosphace</taxon>
        <taxon>core Calosphace</taxon>
    </lineage>
</organism>
<reference evidence="1" key="1">
    <citation type="submission" date="2018-01" db="EMBL/GenBank/DDBJ databases">
        <authorList>
            <person name="Mao J.F."/>
        </authorList>
    </citation>
    <scope>NUCLEOTIDE SEQUENCE</scope>
    <source>
        <strain evidence="1">Huo1</strain>
        <tissue evidence="1">Leaf</tissue>
    </source>
</reference>
<proteinExistence type="predicted"/>
<evidence type="ECO:0000313" key="1">
    <source>
        <dbReference type="EMBL" id="KAG6402947.1"/>
    </source>
</evidence>
<dbReference type="PANTHER" id="PTHR33443">
    <property type="entry name" value="ZGC:112980"/>
    <property type="match status" value="1"/>
</dbReference>